<accession>A0AAD8K2M4</accession>
<keyword evidence="2" id="KW-1185">Reference proteome</keyword>
<dbReference type="AlphaFoldDB" id="A0AAD8K2M4"/>
<sequence>MGCVKPKCKWVPSVGGVMSGDFEASSSFSAQVSYKAALLWSSARRRASLVNNCNQLVVNAVGEYEVVDALLYWFGMLYKIVSVRDIYLHVDAPEFGVKLYSKISFDCVKKHHDSVLKKVRNRNGCHQHDDVESENNNDDDDLERCSRSKSVVVAGFAGVRFIHHENPTRKMKTSAGEKGFHGFSGFGNGSYEGRVGFAFWDELQALLRAILYFFPALQGFFHGNTWWIFFPFNIPLQTDYTTEYKLKEIKLVVGIASYYARFFTD</sequence>
<organism evidence="1 2">
    <name type="scientific">Tagetes erecta</name>
    <name type="common">African marigold</name>
    <dbReference type="NCBI Taxonomy" id="13708"/>
    <lineage>
        <taxon>Eukaryota</taxon>
        <taxon>Viridiplantae</taxon>
        <taxon>Streptophyta</taxon>
        <taxon>Embryophyta</taxon>
        <taxon>Tracheophyta</taxon>
        <taxon>Spermatophyta</taxon>
        <taxon>Magnoliopsida</taxon>
        <taxon>eudicotyledons</taxon>
        <taxon>Gunneridae</taxon>
        <taxon>Pentapetalae</taxon>
        <taxon>asterids</taxon>
        <taxon>campanulids</taxon>
        <taxon>Asterales</taxon>
        <taxon>Asteraceae</taxon>
        <taxon>Asteroideae</taxon>
        <taxon>Heliantheae alliance</taxon>
        <taxon>Tageteae</taxon>
        <taxon>Tagetes</taxon>
    </lineage>
</organism>
<reference evidence="1" key="1">
    <citation type="journal article" date="2023" name="bioRxiv">
        <title>Improved chromosome-level genome assembly for marigold (Tagetes erecta).</title>
        <authorList>
            <person name="Jiang F."/>
            <person name="Yuan L."/>
            <person name="Wang S."/>
            <person name="Wang H."/>
            <person name="Xu D."/>
            <person name="Wang A."/>
            <person name="Fan W."/>
        </authorList>
    </citation>
    <scope>NUCLEOTIDE SEQUENCE</scope>
    <source>
        <strain evidence="1">WSJ</strain>
        <tissue evidence="1">Leaf</tissue>
    </source>
</reference>
<dbReference type="Proteomes" id="UP001229421">
    <property type="component" value="Unassembled WGS sequence"/>
</dbReference>
<evidence type="ECO:0000313" key="2">
    <source>
        <dbReference type="Proteomes" id="UP001229421"/>
    </source>
</evidence>
<evidence type="ECO:0000313" key="1">
    <source>
        <dbReference type="EMBL" id="KAK1415265.1"/>
    </source>
</evidence>
<gene>
    <name evidence="1" type="ORF">QVD17_31042</name>
</gene>
<proteinExistence type="predicted"/>
<comment type="caution">
    <text evidence="1">The sequence shown here is derived from an EMBL/GenBank/DDBJ whole genome shotgun (WGS) entry which is preliminary data.</text>
</comment>
<protein>
    <submittedName>
        <fullName evidence="1">Uncharacterized protein</fullName>
    </submittedName>
</protein>
<name>A0AAD8K2M4_TARER</name>
<dbReference type="EMBL" id="JAUHHV010000008">
    <property type="protein sequence ID" value="KAK1415265.1"/>
    <property type="molecule type" value="Genomic_DNA"/>
</dbReference>